<proteinExistence type="predicted"/>
<keyword evidence="1" id="KW-0175">Coiled coil</keyword>
<evidence type="ECO:0000313" key="4">
    <source>
        <dbReference type="WBParaSite" id="HCON_00174040-00001"/>
    </source>
</evidence>
<protein>
    <submittedName>
        <fullName evidence="4">Transposase_22 domain-containing protein</fullName>
    </submittedName>
</protein>
<dbReference type="Proteomes" id="UP000025227">
    <property type="component" value="Unplaced"/>
</dbReference>
<feature type="coiled-coil region" evidence="1">
    <location>
        <begin position="54"/>
        <end position="81"/>
    </location>
</feature>
<evidence type="ECO:0000313" key="3">
    <source>
        <dbReference type="Proteomes" id="UP000025227"/>
    </source>
</evidence>
<dbReference type="AlphaFoldDB" id="A0A7I4Z552"/>
<feature type="compositionally biased region" description="Basic and acidic residues" evidence="2">
    <location>
        <begin position="224"/>
        <end position="235"/>
    </location>
</feature>
<feature type="compositionally biased region" description="Polar residues" evidence="2">
    <location>
        <begin position="245"/>
        <end position="262"/>
    </location>
</feature>
<name>A0A7I4Z552_HAECO</name>
<evidence type="ECO:0000256" key="2">
    <source>
        <dbReference type="SAM" id="MobiDB-lite"/>
    </source>
</evidence>
<evidence type="ECO:0000256" key="1">
    <source>
        <dbReference type="SAM" id="Coils"/>
    </source>
</evidence>
<feature type="region of interest" description="Disordered" evidence="2">
    <location>
        <begin position="82"/>
        <end position="112"/>
    </location>
</feature>
<keyword evidence="3" id="KW-1185">Reference proteome</keyword>
<dbReference type="WBParaSite" id="HCON_00174040-00001">
    <property type="protein sequence ID" value="HCON_00174040-00001"/>
    <property type="gene ID" value="HCON_00174040"/>
</dbReference>
<feature type="region of interest" description="Disordered" evidence="2">
    <location>
        <begin position="214"/>
        <end position="262"/>
    </location>
</feature>
<dbReference type="OrthoDB" id="5850875at2759"/>
<dbReference type="OMA" id="PYHEMER"/>
<reference evidence="4" key="1">
    <citation type="submission" date="2020-12" db="UniProtKB">
        <authorList>
            <consortium name="WormBaseParasite"/>
        </authorList>
    </citation>
    <scope>IDENTIFICATION</scope>
    <source>
        <strain evidence="4">MHco3</strain>
    </source>
</reference>
<organism evidence="3 4">
    <name type="scientific">Haemonchus contortus</name>
    <name type="common">Barber pole worm</name>
    <dbReference type="NCBI Taxonomy" id="6289"/>
    <lineage>
        <taxon>Eukaryota</taxon>
        <taxon>Metazoa</taxon>
        <taxon>Ecdysozoa</taxon>
        <taxon>Nematoda</taxon>
        <taxon>Chromadorea</taxon>
        <taxon>Rhabditida</taxon>
        <taxon>Rhabditina</taxon>
        <taxon>Rhabditomorpha</taxon>
        <taxon>Strongyloidea</taxon>
        <taxon>Trichostrongylidae</taxon>
        <taxon>Haemonchus</taxon>
    </lineage>
</organism>
<sequence>MFAMDLRSGASRNANVQKQGEPGSVDMVLPKELQEQVEAITKSSRIADGIKRVITAITRELQSLRLENIGLRQELDSVRKLVPRESPPVTSVDTTSGDRGLTASGSVPASTEAGLPYHEMERLRSVVISGVPEVKSQSTRERLSYDYASVCNILDFLGIECNPMCVYRLGRPLIGKDRLLKVVLPSRVFQRLAVRRASRLRYFTGKGVYLRESLTPEQRRRRREERSRMTRHEEGTPPANGGSIGTSDPSHVGRRSSSIEVN</sequence>
<feature type="compositionally biased region" description="Polar residues" evidence="2">
    <location>
        <begin position="88"/>
        <end position="109"/>
    </location>
</feature>
<feature type="region of interest" description="Disordered" evidence="2">
    <location>
        <begin position="1"/>
        <end position="23"/>
    </location>
</feature>
<accession>A0A7I4Z552</accession>